<proteinExistence type="predicted"/>
<keyword evidence="2" id="KW-1185">Reference proteome</keyword>
<comment type="caution">
    <text evidence="1">The sequence shown here is derived from an EMBL/GenBank/DDBJ whole genome shotgun (WGS) entry which is preliminary data.</text>
</comment>
<accession>A0A4C1XJP6</accession>
<name>A0A4C1XJP6_EUMVA</name>
<organism evidence="1 2">
    <name type="scientific">Eumeta variegata</name>
    <name type="common">Bagworm moth</name>
    <name type="synonym">Eumeta japonica</name>
    <dbReference type="NCBI Taxonomy" id="151549"/>
    <lineage>
        <taxon>Eukaryota</taxon>
        <taxon>Metazoa</taxon>
        <taxon>Ecdysozoa</taxon>
        <taxon>Arthropoda</taxon>
        <taxon>Hexapoda</taxon>
        <taxon>Insecta</taxon>
        <taxon>Pterygota</taxon>
        <taxon>Neoptera</taxon>
        <taxon>Endopterygota</taxon>
        <taxon>Lepidoptera</taxon>
        <taxon>Glossata</taxon>
        <taxon>Ditrysia</taxon>
        <taxon>Tineoidea</taxon>
        <taxon>Psychidae</taxon>
        <taxon>Oiketicinae</taxon>
        <taxon>Eumeta</taxon>
    </lineage>
</organism>
<evidence type="ECO:0000313" key="1">
    <source>
        <dbReference type="EMBL" id="GBP62714.1"/>
    </source>
</evidence>
<reference evidence="1 2" key="1">
    <citation type="journal article" date="2019" name="Commun. Biol.">
        <title>The bagworm genome reveals a unique fibroin gene that provides high tensile strength.</title>
        <authorList>
            <person name="Kono N."/>
            <person name="Nakamura H."/>
            <person name="Ohtoshi R."/>
            <person name="Tomita M."/>
            <person name="Numata K."/>
            <person name="Arakawa K."/>
        </authorList>
    </citation>
    <scope>NUCLEOTIDE SEQUENCE [LARGE SCALE GENOMIC DNA]</scope>
</reference>
<dbReference type="Proteomes" id="UP000299102">
    <property type="component" value="Unassembled WGS sequence"/>
</dbReference>
<dbReference type="AlphaFoldDB" id="A0A4C1XJP6"/>
<dbReference type="EMBL" id="BGZK01000848">
    <property type="protein sequence ID" value="GBP62714.1"/>
    <property type="molecule type" value="Genomic_DNA"/>
</dbReference>
<protein>
    <submittedName>
        <fullName evidence="1">Uncharacterized protein</fullName>
    </submittedName>
</protein>
<evidence type="ECO:0000313" key="2">
    <source>
        <dbReference type="Proteomes" id="UP000299102"/>
    </source>
</evidence>
<sequence length="91" mass="9750">MRAALTCSRRSIDFRQAAVGCVRGLSCSLIVEYRSSSRVPPPPAGLRMRDDARALTGVSATAPKKHHHQGFPGKGSIATCAITLTKTQSER</sequence>
<gene>
    <name evidence="1" type="ORF">EVAR_56232_1</name>
</gene>